<protein>
    <submittedName>
        <fullName evidence="3">PadR family transcriptional regulator</fullName>
    </submittedName>
</protein>
<dbReference type="Proteomes" id="UP001205566">
    <property type="component" value="Unassembled WGS sequence"/>
</dbReference>
<dbReference type="InterPro" id="IPR036390">
    <property type="entry name" value="WH_DNA-bd_sf"/>
</dbReference>
<gene>
    <name evidence="3" type="ORF">HXX02_06435</name>
</gene>
<evidence type="ECO:0000313" key="4">
    <source>
        <dbReference type="Proteomes" id="UP001205566"/>
    </source>
</evidence>
<feature type="domain" description="Transcription regulator PadR N-terminal" evidence="1">
    <location>
        <begin position="7"/>
        <end position="80"/>
    </location>
</feature>
<dbReference type="Pfam" id="PF03551">
    <property type="entry name" value="PadR"/>
    <property type="match status" value="1"/>
</dbReference>
<keyword evidence="4" id="KW-1185">Reference proteome</keyword>
<dbReference type="InterPro" id="IPR018309">
    <property type="entry name" value="Tscrpt_reg_PadR_C"/>
</dbReference>
<dbReference type="RefSeq" id="WP_255873924.1">
    <property type="nucleotide sequence ID" value="NZ_JACASI010000015.1"/>
</dbReference>
<evidence type="ECO:0000313" key="3">
    <source>
        <dbReference type="EMBL" id="MCQ3829075.1"/>
    </source>
</evidence>
<dbReference type="EMBL" id="JACASI010000015">
    <property type="protein sequence ID" value="MCQ3829075.1"/>
    <property type="molecule type" value="Genomic_DNA"/>
</dbReference>
<feature type="domain" description="Transcription regulator PadR C-terminal" evidence="2">
    <location>
        <begin position="92"/>
        <end position="176"/>
    </location>
</feature>
<name>A0ABT1NYW5_9GAMM</name>
<dbReference type="PANTHER" id="PTHR43252">
    <property type="entry name" value="TRANSCRIPTIONAL REGULATOR YQJI"/>
    <property type="match status" value="1"/>
</dbReference>
<dbReference type="SUPFAM" id="SSF46785">
    <property type="entry name" value="Winged helix' DNA-binding domain"/>
    <property type="match status" value="1"/>
</dbReference>
<evidence type="ECO:0000259" key="2">
    <source>
        <dbReference type="Pfam" id="PF10400"/>
    </source>
</evidence>
<dbReference type="InterPro" id="IPR036388">
    <property type="entry name" value="WH-like_DNA-bd_sf"/>
</dbReference>
<dbReference type="PANTHER" id="PTHR43252:SF4">
    <property type="entry name" value="TRANSCRIPTIONAL REGULATORY PROTEIN"/>
    <property type="match status" value="1"/>
</dbReference>
<dbReference type="Gene3D" id="1.10.10.10">
    <property type="entry name" value="Winged helix-like DNA-binding domain superfamily/Winged helix DNA-binding domain"/>
    <property type="match status" value="1"/>
</dbReference>
<dbReference type="InterPro" id="IPR005149">
    <property type="entry name" value="Tscrpt_reg_PadR_N"/>
</dbReference>
<organism evidence="3 4">
    <name type="scientific">Microbulbifer elongatus</name>
    <dbReference type="NCBI Taxonomy" id="86173"/>
    <lineage>
        <taxon>Bacteria</taxon>
        <taxon>Pseudomonadati</taxon>
        <taxon>Pseudomonadota</taxon>
        <taxon>Gammaproteobacteria</taxon>
        <taxon>Cellvibrionales</taxon>
        <taxon>Microbulbiferaceae</taxon>
        <taxon>Microbulbifer</taxon>
    </lineage>
</organism>
<sequence>MSLRFAVLSLLDIEPGSGYDLKRRFERSVNHFWSASHQQMYRELHKLHGEGLLNCVEEPQDGRPDKKVYSLTGAGRDALASWVATPAAAQKIRDPFLIQVFAGHHLSTEQMRAELATHLRQHRDKLATYQAQNARFYRRPAEQQQKLWISHQPLLLGIETEKTWIRWAEQLLARLDQEIEAQQ</sequence>
<comment type="caution">
    <text evidence="3">The sequence shown here is derived from an EMBL/GenBank/DDBJ whole genome shotgun (WGS) entry which is preliminary data.</text>
</comment>
<dbReference type="Pfam" id="PF10400">
    <property type="entry name" value="Vir_act_alpha_C"/>
    <property type="match status" value="1"/>
</dbReference>
<evidence type="ECO:0000259" key="1">
    <source>
        <dbReference type="Pfam" id="PF03551"/>
    </source>
</evidence>
<proteinExistence type="predicted"/>
<dbReference type="Gene3D" id="6.10.140.190">
    <property type="match status" value="1"/>
</dbReference>
<accession>A0ABT1NYW5</accession>
<reference evidence="3" key="1">
    <citation type="thesis" date="2020" institute="Technische Universitat Dresden" country="Dresden, Germany">
        <title>The Agarolytic System of Microbulbifer elongatus PORT2, Isolated from Batu Karas, Pangandaran West Java Indonesia.</title>
        <authorList>
            <person name="Anggraeni S.R."/>
        </authorList>
    </citation>
    <scope>NUCLEOTIDE SEQUENCE</scope>
    <source>
        <strain evidence="3">PORT2</strain>
    </source>
</reference>